<sequence>MPRRRPAIRKRDGRWVVEIPGYGFASDTDLPVESQAAGLRLLRDRGYPQTAGIGGSARDQYGASRSDGISAIPRWEPFRYRF</sequence>
<evidence type="ECO:0000313" key="1">
    <source>
        <dbReference type="EMBL" id="AIG81264.1"/>
    </source>
</evidence>
<protein>
    <submittedName>
        <fullName evidence="1">Uncharacterized protein</fullName>
    </submittedName>
</protein>
<evidence type="ECO:0000313" key="2">
    <source>
        <dbReference type="Proteomes" id="UP000028492"/>
    </source>
</evidence>
<keyword evidence="2" id="KW-1185">Reference proteome</keyword>
<dbReference type="HOGENOM" id="CLU_2550877_0_0_11"/>
<dbReference type="RefSeq" id="WP_040133648.1">
    <property type="nucleotide sequence ID" value="NZ_CP008954.1"/>
</dbReference>
<gene>
    <name evidence="1" type="ORF">AJAP_42465</name>
</gene>
<dbReference type="KEGG" id="aja:AJAP_42465"/>
<dbReference type="EMBL" id="CP008954">
    <property type="protein sequence ID" value="AIG81264.1"/>
    <property type="molecule type" value="Genomic_DNA"/>
</dbReference>
<reference evidence="1 2" key="1">
    <citation type="journal article" date="2014" name="J. Biotechnol.">
        <title>Complete genome sequence of the actinobacterium Amycolatopsis japonica MG417-CF17(T) (=DSM 44213T) producing (S,S)-N,N'-ethylenediaminedisuccinic acid.</title>
        <authorList>
            <person name="Stegmann E."/>
            <person name="Albersmeier A."/>
            <person name="Spohn M."/>
            <person name="Gert H."/>
            <person name="Weber T."/>
            <person name="Wohlleben W."/>
            <person name="Kalinowski J."/>
            <person name="Ruckert C."/>
        </authorList>
    </citation>
    <scope>NUCLEOTIDE SEQUENCE [LARGE SCALE GENOMIC DNA]</scope>
    <source>
        <strain evidence="2">MG417-CF17 (DSM 44213)</strain>
        <plasmid evidence="1">pAmyja1</plasmid>
    </source>
</reference>
<dbReference type="AlphaFoldDB" id="A0A075V9Q5"/>
<name>A0A075V9Q5_9PSEU</name>
<dbReference type="Proteomes" id="UP000028492">
    <property type="component" value="Plasmid pAmyja1"/>
</dbReference>
<keyword evidence="1" id="KW-0614">Plasmid</keyword>
<geneLocation type="plasmid" evidence="1 2">
    <name>pAmyja1</name>
</geneLocation>
<accession>A0A075V9Q5</accession>
<organism evidence="1 2">
    <name type="scientific">Amycolatopsis japonica</name>
    <dbReference type="NCBI Taxonomy" id="208439"/>
    <lineage>
        <taxon>Bacteria</taxon>
        <taxon>Bacillati</taxon>
        <taxon>Actinomycetota</taxon>
        <taxon>Actinomycetes</taxon>
        <taxon>Pseudonocardiales</taxon>
        <taxon>Pseudonocardiaceae</taxon>
        <taxon>Amycolatopsis</taxon>
        <taxon>Amycolatopsis japonica group</taxon>
    </lineage>
</organism>
<proteinExistence type="predicted"/>